<sequence>MDKRPYDLWAEVPSPIKTRLRNAFTAYAEECFQKDGILLKAYVPAQVGGNMPKEEYLKGMKPEDLPDACFLMDFGECSEATFAALAEKAYEKPEIRAWFPEVMAVDIRRLGERKIPETYDDLLREEYRGEICLIGNKKMPDPLAGLYMLRKYGPEGLEAFVRNVASFAPPSETLRHVGRLSNTYGSIFLMPPLFAQICLEKPAAKVVIPRSGALAEPMLLYQKPVAPAKEKVRGFFDSAAFRELMADYQMPAIGDNRFRIEKSCWALATEEELEIVFHAFHKK</sequence>
<gene>
    <name evidence="1" type="ORF">LKD71_03820</name>
</gene>
<evidence type="ECO:0000313" key="1">
    <source>
        <dbReference type="EMBL" id="MCC2188961.1"/>
    </source>
</evidence>
<dbReference type="Proteomes" id="UP001197875">
    <property type="component" value="Unassembled WGS sequence"/>
</dbReference>
<evidence type="ECO:0000313" key="2">
    <source>
        <dbReference type="Proteomes" id="UP001197875"/>
    </source>
</evidence>
<name>A0AAE3DQT6_9FIRM</name>
<keyword evidence="2" id="KW-1185">Reference proteome</keyword>
<protein>
    <submittedName>
        <fullName evidence="1">ABC transporter substrate-binding protein</fullName>
    </submittedName>
</protein>
<dbReference type="EMBL" id="JAJEPR010000004">
    <property type="protein sequence ID" value="MCC2188961.1"/>
    <property type="molecule type" value="Genomic_DNA"/>
</dbReference>
<proteinExistence type="predicted"/>
<dbReference type="SUPFAM" id="SSF53850">
    <property type="entry name" value="Periplasmic binding protein-like II"/>
    <property type="match status" value="1"/>
</dbReference>
<comment type="caution">
    <text evidence="1">The sequence shown here is derived from an EMBL/GenBank/DDBJ whole genome shotgun (WGS) entry which is preliminary data.</text>
</comment>
<dbReference type="AlphaFoldDB" id="A0AAE3DQT6"/>
<dbReference type="RefSeq" id="WP_227614415.1">
    <property type="nucleotide sequence ID" value="NZ_JAJEPR010000004.1"/>
</dbReference>
<dbReference type="Pfam" id="PF13343">
    <property type="entry name" value="SBP_bac_6"/>
    <property type="match status" value="1"/>
</dbReference>
<accession>A0AAE3DQT6</accession>
<organism evidence="1 2">
    <name type="scientific">Fusicatenibacter faecihominis</name>
    <dbReference type="NCBI Taxonomy" id="2881276"/>
    <lineage>
        <taxon>Bacteria</taxon>
        <taxon>Bacillati</taxon>
        <taxon>Bacillota</taxon>
        <taxon>Clostridia</taxon>
        <taxon>Lachnospirales</taxon>
        <taxon>Lachnospiraceae</taxon>
        <taxon>Fusicatenibacter</taxon>
    </lineage>
</organism>
<reference evidence="1 2" key="1">
    <citation type="submission" date="2021-10" db="EMBL/GenBank/DDBJ databases">
        <title>Anaerobic single-cell dispensing facilitates the cultivation of human gut bacteria.</title>
        <authorList>
            <person name="Afrizal A."/>
        </authorList>
    </citation>
    <scope>NUCLEOTIDE SEQUENCE [LARGE SCALE GENOMIC DNA]</scope>
    <source>
        <strain evidence="1 2">CLA-AA-H277</strain>
    </source>
</reference>